<dbReference type="OrthoDB" id="129224at2759"/>
<dbReference type="AlphaFoldDB" id="A0A225V9G0"/>
<dbReference type="STRING" id="4795.A0A225V9G0"/>
<organism evidence="2 3">
    <name type="scientific">Phytophthora megakarya</name>
    <dbReference type="NCBI Taxonomy" id="4795"/>
    <lineage>
        <taxon>Eukaryota</taxon>
        <taxon>Sar</taxon>
        <taxon>Stramenopiles</taxon>
        <taxon>Oomycota</taxon>
        <taxon>Peronosporomycetes</taxon>
        <taxon>Peronosporales</taxon>
        <taxon>Peronosporaceae</taxon>
        <taxon>Phytophthora</taxon>
    </lineage>
</organism>
<evidence type="ECO:0000313" key="3">
    <source>
        <dbReference type="Proteomes" id="UP000198211"/>
    </source>
</evidence>
<name>A0A225V9G0_9STRA</name>
<comment type="caution">
    <text evidence="2">The sequence shown here is derived from an EMBL/GenBank/DDBJ whole genome shotgun (WGS) entry which is preliminary data.</text>
</comment>
<keyword evidence="3" id="KW-1185">Reference proteome</keyword>
<evidence type="ECO:0000256" key="1">
    <source>
        <dbReference type="SAM" id="MobiDB-lite"/>
    </source>
</evidence>
<dbReference type="EMBL" id="NBNE01006864">
    <property type="protein sequence ID" value="OWZ01417.1"/>
    <property type="molecule type" value="Genomic_DNA"/>
</dbReference>
<reference evidence="3" key="1">
    <citation type="submission" date="2017-03" db="EMBL/GenBank/DDBJ databases">
        <title>Phytopthora megakarya and P. palmivora, two closely related causual agents of cacao black pod achieved similar genome size and gene model numbers by different mechanisms.</title>
        <authorList>
            <person name="Ali S."/>
            <person name="Shao J."/>
            <person name="Larry D.J."/>
            <person name="Kronmiller B."/>
            <person name="Shen D."/>
            <person name="Strem M.D."/>
            <person name="Melnick R.L."/>
            <person name="Guiltinan M.J."/>
            <person name="Tyler B.M."/>
            <person name="Meinhardt L.W."/>
            <person name="Bailey B.A."/>
        </authorList>
    </citation>
    <scope>NUCLEOTIDE SEQUENCE [LARGE SCALE GENOMIC DNA]</scope>
    <source>
        <strain evidence="3">zdho120</strain>
    </source>
</reference>
<dbReference type="Proteomes" id="UP000198211">
    <property type="component" value="Unassembled WGS sequence"/>
</dbReference>
<sequence>MVRLTKRSWLHLTPEVVEVDAASPFYARVARIGPDSVTFSFDGDEGIVSREVAEEHLVNAREVNLSGQISLLRQAVSLTVNDFIHYGQVVAVSGVKVTVQPGEHAFDIGVAAVTQVAPVVALMLELVEFNSSEWSTSDIEAVERTILDRVIGRDGIEGTRDVSMILRGLMSVESFPDQTRVCHWIDPRTGENAEFELQHVIDFAHFVDGGVPPKPRHVGESWVESTREVHELFDPFQDDDDLPGEAPEPRPNVSIPVPSSSRERKRTREEMDVLNFDPLHGHRKRPQVALDQDDMIMGKLCDDPELLDRFLKLRNEYKSRSCSVEQTRAIPTKVDDSASRKIAQGSSKYAFIPRQEQGAVHDRVTAEKHNGKSQMCIVKVWFGPNTQNSKLFQGYVHGRGLSIRHFARLSRDERMAWLELGGSNFDNLSATAEFGAASPAKSIEDVVDSARVFRTYARDFCCFERVELIDNIVKFIQETLMLVSWSTKELTSVVYLVNDVLEDVESNGEIITVTRRCTTENRLLRDIMFVKVHRQAQHIQQ</sequence>
<accession>A0A225V9G0</accession>
<gene>
    <name evidence="2" type="ORF">PHMEG_00027198</name>
</gene>
<feature type="region of interest" description="Disordered" evidence="1">
    <location>
        <begin position="235"/>
        <end position="269"/>
    </location>
</feature>
<evidence type="ECO:0000313" key="2">
    <source>
        <dbReference type="EMBL" id="OWZ01417.1"/>
    </source>
</evidence>
<protein>
    <submittedName>
        <fullName evidence="2">Uncharacterized protein</fullName>
    </submittedName>
</protein>
<proteinExistence type="predicted"/>